<proteinExistence type="predicted"/>
<dbReference type="EMBL" id="CABVHK010000011">
    <property type="protein sequence ID" value="VVN02627.1"/>
    <property type="molecule type" value="Genomic_DNA"/>
</dbReference>
<organism evidence="1 2">
    <name type="scientific">Pseudomonas fluorescens</name>
    <dbReference type="NCBI Taxonomy" id="294"/>
    <lineage>
        <taxon>Bacteria</taxon>
        <taxon>Pseudomonadati</taxon>
        <taxon>Pseudomonadota</taxon>
        <taxon>Gammaproteobacteria</taxon>
        <taxon>Pseudomonadales</taxon>
        <taxon>Pseudomonadaceae</taxon>
        <taxon>Pseudomonas</taxon>
    </lineage>
</organism>
<gene>
    <name evidence="1" type="ORF">PS662_03427</name>
</gene>
<evidence type="ECO:0000313" key="1">
    <source>
        <dbReference type="EMBL" id="VVN02627.1"/>
    </source>
</evidence>
<protein>
    <submittedName>
        <fullName evidence="1">Uncharacterized protein</fullName>
    </submittedName>
</protein>
<dbReference type="AlphaFoldDB" id="A0A5E6UB61"/>
<reference evidence="1 2" key="1">
    <citation type="submission" date="2019-09" db="EMBL/GenBank/DDBJ databases">
        <authorList>
            <person name="Chandra G."/>
            <person name="Truman W A."/>
        </authorList>
    </citation>
    <scope>NUCLEOTIDE SEQUENCE [LARGE SCALE GENOMIC DNA]</scope>
    <source>
        <strain evidence="1">PS662</strain>
    </source>
</reference>
<accession>A0A5E6UB61</accession>
<name>A0A5E6UB61_PSEFL</name>
<sequence length="51" mass="5522">MNRPRIPDPTQIPVGAGLPAMDVNDDAYRMIERVACESIASKLAPTVDRAV</sequence>
<evidence type="ECO:0000313" key="2">
    <source>
        <dbReference type="Proteomes" id="UP000326953"/>
    </source>
</evidence>
<dbReference type="Proteomes" id="UP000326953">
    <property type="component" value="Unassembled WGS sequence"/>
</dbReference>